<gene>
    <name evidence="1" type="ORF">FQA47_006284</name>
</gene>
<comment type="caution">
    <text evidence="1">The sequence shown here is derived from an EMBL/GenBank/DDBJ whole genome shotgun (WGS) entry which is preliminary data.</text>
</comment>
<name>A0A834FQL2_ORYME</name>
<protein>
    <submittedName>
        <fullName evidence="1">Uncharacterized protein</fullName>
    </submittedName>
</protein>
<reference evidence="1" key="1">
    <citation type="journal article" name="BMC Genomics">
        <title>Long-read sequencing and de novo genome assembly of marine medaka (Oryzias melastigma).</title>
        <authorList>
            <person name="Liang P."/>
            <person name="Saqib H.S.A."/>
            <person name="Ni X."/>
            <person name="Shen Y."/>
        </authorList>
    </citation>
    <scope>NUCLEOTIDE SEQUENCE</scope>
    <source>
        <strain evidence="1">Bigg-433</strain>
    </source>
</reference>
<sequence length="98" mass="10905">MRVWSTAGGFKDLMDPGKDLGEFVSRMESGSGWKLLRAWDTLTNKMVCVRRCRKLVSFCWTGRCQMEDGGRTLSHASSGATSKAVLHRYTTPAGLCWA</sequence>
<organism evidence="1 2">
    <name type="scientific">Oryzias melastigma</name>
    <name type="common">Marine medaka</name>
    <dbReference type="NCBI Taxonomy" id="30732"/>
    <lineage>
        <taxon>Eukaryota</taxon>
        <taxon>Metazoa</taxon>
        <taxon>Chordata</taxon>
        <taxon>Craniata</taxon>
        <taxon>Vertebrata</taxon>
        <taxon>Euteleostomi</taxon>
        <taxon>Actinopterygii</taxon>
        <taxon>Neopterygii</taxon>
        <taxon>Teleostei</taxon>
        <taxon>Neoteleostei</taxon>
        <taxon>Acanthomorphata</taxon>
        <taxon>Ovalentaria</taxon>
        <taxon>Atherinomorphae</taxon>
        <taxon>Beloniformes</taxon>
        <taxon>Adrianichthyidae</taxon>
        <taxon>Oryziinae</taxon>
        <taxon>Oryzias</taxon>
    </lineage>
</organism>
<dbReference type="Proteomes" id="UP000646548">
    <property type="component" value="Unassembled WGS sequence"/>
</dbReference>
<evidence type="ECO:0000313" key="2">
    <source>
        <dbReference type="Proteomes" id="UP000646548"/>
    </source>
</evidence>
<dbReference type="AlphaFoldDB" id="A0A834FQL2"/>
<accession>A0A834FQL2</accession>
<evidence type="ECO:0000313" key="1">
    <source>
        <dbReference type="EMBL" id="KAF6738693.1"/>
    </source>
</evidence>
<dbReference type="EMBL" id="WKFB01000020">
    <property type="protein sequence ID" value="KAF6738693.1"/>
    <property type="molecule type" value="Genomic_DNA"/>
</dbReference>
<proteinExistence type="predicted"/>